<dbReference type="CDD" id="cd04301">
    <property type="entry name" value="NAT_SF"/>
    <property type="match status" value="1"/>
</dbReference>
<keyword evidence="2" id="KW-0012">Acyltransferase</keyword>
<dbReference type="InterPro" id="IPR016181">
    <property type="entry name" value="Acyl_CoA_acyltransferase"/>
</dbReference>
<dbReference type="PANTHER" id="PTHR43800">
    <property type="entry name" value="PEPTIDYL-LYSINE N-ACETYLTRANSFERASE YJAB"/>
    <property type="match status" value="1"/>
</dbReference>
<dbReference type="PATRIC" id="fig|1620.3.peg.318"/>
<dbReference type="EMBL" id="JQCD01000024">
    <property type="protein sequence ID" value="KRN76804.1"/>
    <property type="molecule type" value="Genomic_DNA"/>
</dbReference>
<dbReference type="RefSeq" id="WP_057787515.1">
    <property type="nucleotide sequence ID" value="NZ_JQCD01000024.1"/>
</dbReference>
<dbReference type="PANTHER" id="PTHR43800:SF1">
    <property type="entry name" value="PEPTIDYL-LYSINE N-ACETYLTRANSFERASE YJAB"/>
    <property type="match status" value="1"/>
</dbReference>
<dbReference type="SUPFAM" id="SSF55729">
    <property type="entry name" value="Acyl-CoA N-acyltransferases (Nat)"/>
    <property type="match status" value="1"/>
</dbReference>
<protein>
    <recommendedName>
        <fullName evidence="3">N-acetyltransferase domain-containing protein</fullName>
    </recommendedName>
</protein>
<name>A0A0R2JRE7_9LACO</name>
<dbReference type="STRING" id="1620.IV67_GL000313"/>
<reference evidence="4 5" key="1">
    <citation type="journal article" date="2015" name="Genome Announc.">
        <title>Expanding the biotechnology potential of lactobacilli through comparative genomics of 213 strains and associated genera.</title>
        <authorList>
            <person name="Sun Z."/>
            <person name="Harris H.M."/>
            <person name="McCann A."/>
            <person name="Guo C."/>
            <person name="Argimon S."/>
            <person name="Zhang W."/>
            <person name="Yang X."/>
            <person name="Jeffery I.B."/>
            <person name="Cooney J.C."/>
            <person name="Kagawa T.F."/>
            <person name="Liu W."/>
            <person name="Song Y."/>
            <person name="Salvetti E."/>
            <person name="Wrobel A."/>
            <person name="Rasinkangas P."/>
            <person name="Parkhill J."/>
            <person name="Rea M.C."/>
            <person name="O'Sullivan O."/>
            <person name="Ritari J."/>
            <person name="Douillard F.P."/>
            <person name="Paul Ross R."/>
            <person name="Yang R."/>
            <person name="Briner A.E."/>
            <person name="Felis G.E."/>
            <person name="de Vos W.M."/>
            <person name="Barrangou R."/>
            <person name="Klaenhammer T.R."/>
            <person name="Caufield P.W."/>
            <person name="Cui Y."/>
            <person name="Zhang H."/>
            <person name="O'Toole P.W."/>
        </authorList>
    </citation>
    <scope>NUCLEOTIDE SEQUENCE [LARGE SCALE GENOMIC DNA]</scope>
    <source>
        <strain evidence="4 5">DSM 20014</strain>
    </source>
</reference>
<dbReference type="GO" id="GO:0016747">
    <property type="term" value="F:acyltransferase activity, transferring groups other than amino-acyl groups"/>
    <property type="evidence" value="ECO:0007669"/>
    <property type="project" value="InterPro"/>
</dbReference>
<organism evidence="4 5">
    <name type="scientific">Weissella minor</name>
    <dbReference type="NCBI Taxonomy" id="1620"/>
    <lineage>
        <taxon>Bacteria</taxon>
        <taxon>Bacillati</taxon>
        <taxon>Bacillota</taxon>
        <taxon>Bacilli</taxon>
        <taxon>Lactobacillales</taxon>
        <taxon>Lactobacillaceae</taxon>
        <taxon>Weissella</taxon>
    </lineage>
</organism>
<dbReference type="Pfam" id="PF13508">
    <property type="entry name" value="Acetyltransf_7"/>
    <property type="match status" value="1"/>
</dbReference>
<evidence type="ECO:0000313" key="4">
    <source>
        <dbReference type="EMBL" id="KRN76804.1"/>
    </source>
</evidence>
<comment type="caution">
    <text evidence="4">The sequence shown here is derived from an EMBL/GenBank/DDBJ whole genome shotgun (WGS) entry which is preliminary data.</text>
</comment>
<evidence type="ECO:0000313" key="5">
    <source>
        <dbReference type="Proteomes" id="UP000051673"/>
    </source>
</evidence>
<dbReference type="InterPro" id="IPR000182">
    <property type="entry name" value="GNAT_dom"/>
</dbReference>
<dbReference type="Gene3D" id="3.40.630.30">
    <property type="match status" value="1"/>
</dbReference>
<dbReference type="OrthoDB" id="9789605at2"/>
<evidence type="ECO:0000256" key="1">
    <source>
        <dbReference type="ARBA" id="ARBA00022679"/>
    </source>
</evidence>
<proteinExistence type="predicted"/>
<keyword evidence="1" id="KW-0808">Transferase</keyword>
<evidence type="ECO:0000259" key="3">
    <source>
        <dbReference type="PROSITE" id="PS51186"/>
    </source>
</evidence>
<sequence>MELRPETVTEKDYEQLLKIWEASVKATHDFLDPADLEALKTEIPTFLPLLQVTFWLDGNEVVGFSGTQSDHLEMLFLDPTFFHQGYGSVILKQLIKDQDVRFVDVNQDNLAAKHFYEKNGFELIDVSPLDGQGRPYPIEHRALVTEKG</sequence>
<feature type="domain" description="N-acetyltransferase" evidence="3">
    <location>
        <begin position="1"/>
        <end position="143"/>
    </location>
</feature>
<dbReference type="PROSITE" id="PS51186">
    <property type="entry name" value="GNAT"/>
    <property type="match status" value="1"/>
</dbReference>
<keyword evidence="5" id="KW-1185">Reference proteome</keyword>
<evidence type="ECO:0000256" key="2">
    <source>
        <dbReference type="ARBA" id="ARBA00023315"/>
    </source>
</evidence>
<dbReference type="Proteomes" id="UP000051673">
    <property type="component" value="Unassembled WGS sequence"/>
</dbReference>
<accession>A0A0R2JRE7</accession>
<gene>
    <name evidence="4" type="ORF">IV67_GL000313</name>
</gene>
<dbReference type="AlphaFoldDB" id="A0A0R2JRE7"/>